<accession>A0A380GP94</accession>
<protein>
    <submittedName>
        <fullName evidence="1">Phage gp6-like head-tail connector family protein</fullName>
    </submittedName>
</protein>
<dbReference type="AlphaFoldDB" id="A0A380GP94"/>
<dbReference type="NCBIfam" id="TIGR01560">
    <property type="entry name" value="put_DNA_pack"/>
    <property type="match status" value="1"/>
</dbReference>
<dbReference type="RefSeq" id="WP_103372562.1">
    <property type="nucleotide sequence ID" value="NZ_BMCF01000004.1"/>
</dbReference>
<evidence type="ECO:0000313" key="2">
    <source>
        <dbReference type="Proteomes" id="UP000254412"/>
    </source>
</evidence>
<dbReference type="EMBL" id="UHDS01000001">
    <property type="protein sequence ID" value="SUM55407.1"/>
    <property type="molecule type" value="Genomic_DNA"/>
</dbReference>
<proteinExistence type="predicted"/>
<dbReference type="Gene3D" id="1.10.3230.30">
    <property type="entry name" value="Phage gp6-like head-tail connector protein"/>
    <property type="match status" value="1"/>
</dbReference>
<dbReference type="Pfam" id="PF05135">
    <property type="entry name" value="Phage_connect_1"/>
    <property type="match status" value="1"/>
</dbReference>
<dbReference type="InterPro" id="IPR021146">
    <property type="entry name" value="Phage_gp6-like_head-tail"/>
</dbReference>
<organism evidence="1 2">
    <name type="scientific">Staphylococcus nepalensis</name>
    <dbReference type="NCBI Taxonomy" id="214473"/>
    <lineage>
        <taxon>Bacteria</taxon>
        <taxon>Bacillati</taxon>
        <taxon>Bacillota</taxon>
        <taxon>Bacilli</taxon>
        <taxon>Bacillales</taxon>
        <taxon>Staphylococcaceae</taxon>
        <taxon>Staphylococcus</taxon>
    </lineage>
</organism>
<dbReference type="CDD" id="cd08054">
    <property type="entry name" value="gp6"/>
    <property type="match status" value="1"/>
</dbReference>
<dbReference type="Proteomes" id="UP000254412">
    <property type="component" value="Unassembled WGS sequence"/>
</dbReference>
<name>A0A380GP94_9STAP</name>
<reference evidence="1 2" key="1">
    <citation type="submission" date="2018-06" db="EMBL/GenBank/DDBJ databases">
        <authorList>
            <consortium name="Pathogen Informatics"/>
            <person name="Doyle S."/>
        </authorList>
    </citation>
    <scope>NUCLEOTIDE SEQUENCE [LARGE SCALE GENOMIC DNA]</scope>
    <source>
        <strain evidence="1 2">NCTC13834</strain>
    </source>
</reference>
<gene>
    <name evidence="1" type="ORF">NCTC13834_01771</name>
</gene>
<dbReference type="InterPro" id="IPR006450">
    <property type="entry name" value="Phage_HK97_gp6-like"/>
</dbReference>
<sequence length="95" mass="11363">MNKEEINSVKKWLNIDFDIEDDFIENLVDAAKTELYLSGVPFYDKDSDEYPLYRQAINYIVSRDYETRGYVEYEREGKGFNDNALQSFILKLKDW</sequence>
<evidence type="ECO:0000313" key="1">
    <source>
        <dbReference type="EMBL" id="SUM55407.1"/>
    </source>
</evidence>